<evidence type="ECO:0000313" key="2">
    <source>
        <dbReference type="Proteomes" id="UP000887458"/>
    </source>
</evidence>
<accession>A0ABQ8JDZ4</accession>
<dbReference type="Proteomes" id="UP000887458">
    <property type="component" value="Unassembled WGS sequence"/>
</dbReference>
<keyword evidence="2" id="KW-1185">Reference proteome</keyword>
<dbReference type="EMBL" id="NJHN03000047">
    <property type="protein sequence ID" value="KAH9420832.1"/>
    <property type="molecule type" value="Genomic_DNA"/>
</dbReference>
<name>A0ABQ8JDZ4_DERPT</name>
<proteinExistence type="predicted"/>
<protein>
    <submittedName>
        <fullName evidence="1">Uncharacterized protein</fullName>
    </submittedName>
</protein>
<sequence length="60" mass="6901">MNKFLKLIILKLDTFNNLFFSLNSNHKKRTVEEKGYKPGSPSLFNESKSMINCLIGNHIS</sequence>
<reference evidence="1 2" key="2">
    <citation type="journal article" date="2022" name="Mol. Biol. Evol.">
        <title>Comparative Genomics Reveals Insights into the Divergent Evolution of Astigmatic Mites and Household Pest Adaptations.</title>
        <authorList>
            <person name="Xiong Q."/>
            <person name="Wan A.T."/>
            <person name="Liu X."/>
            <person name="Fung C.S."/>
            <person name="Xiao X."/>
            <person name="Malainual N."/>
            <person name="Hou J."/>
            <person name="Wang L."/>
            <person name="Wang M."/>
            <person name="Yang K.Y."/>
            <person name="Cui Y."/>
            <person name="Leung E.L."/>
            <person name="Nong W."/>
            <person name="Shin S.K."/>
            <person name="Au S.W."/>
            <person name="Jeong K.Y."/>
            <person name="Chew F.T."/>
            <person name="Hui J.H."/>
            <person name="Leung T.F."/>
            <person name="Tungtrongchitr A."/>
            <person name="Zhong N."/>
            <person name="Liu Z."/>
            <person name="Tsui S.K."/>
        </authorList>
    </citation>
    <scope>NUCLEOTIDE SEQUENCE [LARGE SCALE GENOMIC DNA]</scope>
    <source>
        <strain evidence="1">Derp</strain>
    </source>
</reference>
<comment type="caution">
    <text evidence="1">The sequence shown here is derived from an EMBL/GenBank/DDBJ whole genome shotgun (WGS) entry which is preliminary data.</text>
</comment>
<evidence type="ECO:0000313" key="1">
    <source>
        <dbReference type="EMBL" id="KAH9420832.1"/>
    </source>
</evidence>
<organism evidence="1 2">
    <name type="scientific">Dermatophagoides pteronyssinus</name>
    <name type="common">European house dust mite</name>
    <dbReference type="NCBI Taxonomy" id="6956"/>
    <lineage>
        <taxon>Eukaryota</taxon>
        <taxon>Metazoa</taxon>
        <taxon>Ecdysozoa</taxon>
        <taxon>Arthropoda</taxon>
        <taxon>Chelicerata</taxon>
        <taxon>Arachnida</taxon>
        <taxon>Acari</taxon>
        <taxon>Acariformes</taxon>
        <taxon>Sarcoptiformes</taxon>
        <taxon>Astigmata</taxon>
        <taxon>Psoroptidia</taxon>
        <taxon>Analgoidea</taxon>
        <taxon>Pyroglyphidae</taxon>
        <taxon>Dermatophagoidinae</taxon>
        <taxon>Dermatophagoides</taxon>
    </lineage>
</organism>
<reference evidence="1 2" key="1">
    <citation type="journal article" date="2018" name="J. Allergy Clin. Immunol.">
        <title>High-quality assembly of Dermatophagoides pteronyssinus genome and transcriptome reveals a wide range of novel allergens.</title>
        <authorList>
            <person name="Liu X.Y."/>
            <person name="Yang K.Y."/>
            <person name="Wang M.Q."/>
            <person name="Kwok J.S."/>
            <person name="Zeng X."/>
            <person name="Yang Z."/>
            <person name="Xiao X.J."/>
            <person name="Lau C.P."/>
            <person name="Li Y."/>
            <person name="Huang Z.M."/>
            <person name="Ba J.G."/>
            <person name="Yim A.K."/>
            <person name="Ouyang C.Y."/>
            <person name="Ngai S.M."/>
            <person name="Chan T.F."/>
            <person name="Leung E.L."/>
            <person name="Liu L."/>
            <person name="Liu Z.G."/>
            <person name="Tsui S.K."/>
        </authorList>
    </citation>
    <scope>NUCLEOTIDE SEQUENCE [LARGE SCALE GENOMIC DNA]</scope>
    <source>
        <strain evidence="1">Derp</strain>
    </source>
</reference>
<gene>
    <name evidence="1" type="ORF">DERP_001263</name>
</gene>